<feature type="transmembrane region" description="Helical" evidence="12">
    <location>
        <begin position="46"/>
        <end position="67"/>
    </location>
</feature>
<dbReference type="GO" id="GO:0005886">
    <property type="term" value="C:plasma membrane"/>
    <property type="evidence" value="ECO:0007669"/>
    <property type="project" value="UniProtKB-SubCell"/>
</dbReference>
<evidence type="ECO:0000256" key="9">
    <source>
        <dbReference type="ARBA" id="ARBA00023224"/>
    </source>
</evidence>
<evidence type="ECO:0000256" key="6">
    <source>
        <dbReference type="ARBA" id="ARBA00023040"/>
    </source>
</evidence>
<feature type="region of interest" description="Disordered" evidence="11">
    <location>
        <begin position="411"/>
        <end position="442"/>
    </location>
</feature>
<comment type="similarity">
    <text evidence="2 10">Belongs to the G-protein coupled receptor 1 family.</text>
</comment>
<evidence type="ECO:0000256" key="8">
    <source>
        <dbReference type="ARBA" id="ARBA00023170"/>
    </source>
</evidence>
<feature type="non-terminal residue" evidence="14">
    <location>
        <position position="442"/>
    </location>
</feature>
<dbReference type="InterPro" id="IPR000276">
    <property type="entry name" value="GPCR_Rhodpsn"/>
</dbReference>
<dbReference type="PRINTS" id="PR00237">
    <property type="entry name" value="GPCRRHODOPSN"/>
</dbReference>
<feature type="transmembrane region" description="Helical" evidence="12">
    <location>
        <begin position="159"/>
        <end position="185"/>
    </location>
</feature>
<evidence type="ECO:0000256" key="7">
    <source>
        <dbReference type="ARBA" id="ARBA00023136"/>
    </source>
</evidence>
<feature type="transmembrane region" description="Helical" evidence="12">
    <location>
        <begin position="79"/>
        <end position="98"/>
    </location>
</feature>
<dbReference type="AlphaFoldDB" id="A0A7R8XGC7"/>
<comment type="subcellular location">
    <subcellularLocation>
        <location evidence="1">Cell membrane</location>
        <topology evidence="1">Multi-pass membrane protein</topology>
    </subcellularLocation>
</comment>
<gene>
    <name evidence="14" type="ORF">DSTB1V02_LOCUS7104</name>
</gene>
<dbReference type="Gene3D" id="1.20.1070.10">
    <property type="entry name" value="Rhodopsin 7-helix transmembrane proteins"/>
    <property type="match status" value="1"/>
</dbReference>
<keyword evidence="8 10" id="KW-0675">Receptor</keyword>
<sequence>MAQDPVTGNLTIAASTALATATTPSGTTEAEAVVIPDPIYVSILKGLVMTSIILTSIFGNLLVIISVSRFRKLRIITNYFVVSLAFADMLVALVAMGFNASVQISGRWIFGYRMCDVWNSFDVYFCTVSILHLCCISVDRYLAIVKPLDYHRMMTGKKVAIMLALAWILPAFISFLPIFMGWYTTSEHLQERAANVNMCVFVVNQVYGIISSSVSFWIPTVIMVCMYGRIFVEADRQERMLYRNSLFLTAMVTLDGLAGQAMKGRSLHKMKREHKAAKTLGIIMSAFIICWLPFFTWYVTMSLCGVEHCQCPDIVVDVLFWIGYFNSTLNPIIYAYFNVDFRQAFKRTLEDVFCSTCCKARFSCRDPYEVSAGGGPHPLGRRRSSSCENPAKFSRKTSFIDMKEFLSVHNGLSSKKNSPLGEKPPTPSQDPESQNAAASTSL</sequence>
<dbReference type="CDD" id="cd15066">
    <property type="entry name" value="7tmA_DmOct-betaAR-like"/>
    <property type="match status" value="1"/>
</dbReference>
<dbReference type="PROSITE" id="PS50262">
    <property type="entry name" value="G_PROTEIN_RECEP_F1_2"/>
    <property type="match status" value="1"/>
</dbReference>
<keyword evidence="15" id="KW-1185">Reference proteome</keyword>
<feature type="domain" description="G-protein coupled receptors family 1 profile" evidence="13">
    <location>
        <begin position="59"/>
        <end position="334"/>
    </location>
</feature>
<evidence type="ECO:0000256" key="5">
    <source>
        <dbReference type="ARBA" id="ARBA00022989"/>
    </source>
</evidence>
<feature type="transmembrane region" description="Helical" evidence="12">
    <location>
        <begin position="205"/>
        <end position="232"/>
    </location>
</feature>
<dbReference type="PROSITE" id="PS00237">
    <property type="entry name" value="G_PROTEIN_RECEP_F1_1"/>
    <property type="match status" value="1"/>
</dbReference>
<evidence type="ECO:0000256" key="1">
    <source>
        <dbReference type="ARBA" id="ARBA00004651"/>
    </source>
</evidence>
<keyword evidence="7 12" id="KW-0472">Membrane</keyword>
<feature type="transmembrane region" description="Helical" evidence="12">
    <location>
        <begin position="118"/>
        <end position="138"/>
    </location>
</feature>
<accession>A0A7R8XGC7</accession>
<dbReference type="EMBL" id="LR900917">
    <property type="protein sequence ID" value="CAD7247270.1"/>
    <property type="molecule type" value="Genomic_DNA"/>
</dbReference>
<dbReference type="Proteomes" id="UP000677054">
    <property type="component" value="Unassembled WGS sequence"/>
</dbReference>
<dbReference type="GO" id="GO:0043410">
    <property type="term" value="P:positive regulation of MAPK cascade"/>
    <property type="evidence" value="ECO:0007669"/>
    <property type="project" value="TreeGrafter"/>
</dbReference>
<keyword evidence="5 12" id="KW-1133">Transmembrane helix</keyword>
<evidence type="ECO:0000256" key="4">
    <source>
        <dbReference type="ARBA" id="ARBA00022692"/>
    </source>
</evidence>
<name>A0A7R8XGC7_9CRUS</name>
<dbReference type="PANTHER" id="PTHR24248">
    <property type="entry name" value="ADRENERGIC RECEPTOR-RELATED G-PROTEIN COUPLED RECEPTOR"/>
    <property type="match status" value="1"/>
</dbReference>
<keyword evidence="6 10" id="KW-0297">G-protein coupled receptor</keyword>
<evidence type="ECO:0000256" key="2">
    <source>
        <dbReference type="ARBA" id="ARBA00010663"/>
    </source>
</evidence>
<evidence type="ECO:0000313" key="14">
    <source>
        <dbReference type="EMBL" id="CAD7247270.1"/>
    </source>
</evidence>
<feature type="transmembrane region" description="Helical" evidence="12">
    <location>
        <begin position="279"/>
        <end position="298"/>
    </location>
</feature>
<dbReference type="PANTHER" id="PTHR24248:SF66">
    <property type="entry name" value="OCTOPAMINE RECEPTOR BETA-3R"/>
    <property type="match status" value="1"/>
</dbReference>
<keyword evidence="9 10" id="KW-0807">Transducer</keyword>
<dbReference type="Pfam" id="PF00001">
    <property type="entry name" value="7tm_1"/>
    <property type="match status" value="1"/>
</dbReference>
<organism evidence="14">
    <name type="scientific">Darwinula stevensoni</name>
    <dbReference type="NCBI Taxonomy" id="69355"/>
    <lineage>
        <taxon>Eukaryota</taxon>
        <taxon>Metazoa</taxon>
        <taxon>Ecdysozoa</taxon>
        <taxon>Arthropoda</taxon>
        <taxon>Crustacea</taxon>
        <taxon>Oligostraca</taxon>
        <taxon>Ostracoda</taxon>
        <taxon>Podocopa</taxon>
        <taxon>Podocopida</taxon>
        <taxon>Darwinulocopina</taxon>
        <taxon>Darwinuloidea</taxon>
        <taxon>Darwinulidae</taxon>
        <taxon>Darwinula</taxon>
    </lineage>
</organism>
<keyword evidence="4 10" id="KW-0812">Transmembrane</keyword>
<evidence type="ECO:0000256" key="3">
    <source>
        <dbReference type="ARBA" id="ARBA00022475"/>
    </source>
</evidence>
<keyword evidence="3" id="KW-1003">Cell membrane</keyword>
<dbReference type="InterPro" id="IPR017452">
    <property type="entry name" value="GPCR_Rhodpsn_7TM"/>
</dbReference>
<dbReference type="GO" id="GO:0004989">
    <property type="term" value="F:octopamine receptor activity"/>
    <property type="evidence" value="ECO:0007669"/>
    <property type="project" value="TreeGrafter"/>
</dbReference>
<proteinExistence type="inferred from homology"/>
<reference evidence="14" key="1">
    <citation type="submission" date="2020-11" db="EMBL/GenBank/DDBJ databases">
        <authorList>
            <person name="Tran Van P."/>
        </authorList>
    </citation>
    <scope>NUCLEOTIDE SEQUENCE</scope>
</reference>
<evidence type="ECO:0000256" key="12">
    <source>
        <dbReference type="SAM" id="Phobius"/>
    </source>
</evidence>
<evidence type="ECO:0000259" key="13">
    <source>
        <dbReference type="PROSITE" id="PS50262"/>
    </source>
</evidence>
<evidence type="ECO:0000256" key="11">
    <source>
        <dbReference type="SAM" id="MobiDB-lite"/>
    </source>
</evidence>
<protein>
    <recommendedName>
        <fullName evidence="13">G-protein coupled receptors family 1 profile domain-containing protein</fullName>
    </recommendedName>
</protein>
<dbReference type="SMART" id="SM01381">
    <property type="entry name" value="7TM_GPCR_Srsx"/>
    <property type="match status" value="1"/>
</dbReference>
<dbReference type="EMBL" id="CAJPEV010001400">
    <property type="protein sequence ID" value="CAG0892436.1"/>
    <property type="molecule type" value="Genomic_DNA"/>
</dbReference>
<dbReference type="SUPFAM" id="SSF81321">
    <property type="entry name" value="Family A G protein-coupled receptor-like"/>
    <property type="match status" value="1"/>
</dbReference>
<evidence type="ECO:0000256" key="10">
    <source>
        <dbReference type="RuleBase" id="RU000688"/>
    </source>
</evidence>
<feature type="transmembrane region" description="Helical" evidence="12">
    <location>
        <begin position="318"/>
        <end position="337"/>
    </location>
</feature>
<dbReference type="GO" id="GO:0071880">
    <property type="term" value="P:adenylate cyclase-activating adrenergic receptor signaling pathway"/>
    <property type="evidence" value="ECO:0007669"/>
    <property type="project" value="TreeGrafter"/>
</dbReference>
<feature type="compositionally biased region" description="Polar residues" evidence="11">
    <location>
        <begin position="429"/>
        <end position="442"/>
    </location>
</feature>
<dbReference type="OrthoDB" id="5957871at2759"/>
<evidence type="ECO:0000313" key="15">
    <source>
        <dbReference type="Proteomes" id="UP000677054"/>
    </source>
</evidence>